<organism evidence="2 3">
    <name type="scientific">Plantactinospora siamensis</name>
    <dbReference type="NCBI Taxonomy" id="555372"/>
    <lineage>
        <taxon>Bacteria</taxon>
        <taxon>Bacillati</taxon>
        <taxon>Actinomycetota</taxon>
        <taxon>Actinomycetes</taxon>
        <taxon>Micromonosporales</taxon>
        <taxon>Micromonosporaceae</taxon>
        <taxon>Plantactinospora</taxon>
    </lineage>
</organism>
<dbReference type="InterPro" id="IPR036866">
    <property type="entry name" value="RibonucZ/Hydroxyglut_hydro"/>
</dbReference>
<dbReference type="EMBL" id="JBHLUE010000020">
    <property type="protein sequence ID" value="MFC0567313.1"/>
    <property type="molecule type" value="Genomic_DNA"/>
</dbReference>
<proteinExistence type="predicted"/>
<protein>
    <submittedName>
        <fullName evidence="2">MBL fold metallo-hydrolase</fullName>
    </submittedName>
</protein>
<dbReference type="RefSeq" id="WP_377342606.1">
    <property type="nucleotide sequence ID" value="NZ_JBHLUE010000020.1"/>
</dbReference>
<name>A0ABV6P2R2_9ACTN</name>
<dbReference type="Pfam" id="PF12706">
    <property type="entry name" value="Lactamase_B_2"/>
    <property type="match status" value="1"/>
</dbReference>
<reference evidence="2 3" key="1">
    <citation type="submission" date="2024-09" db="EMBL/GenBank/DDBJ databases">
        <authorList>
            <person name="Sun Q."/>
            <person name="Mori K."/>
        </authorList>
    </citation>
    <scope>NUCLEOTIDE SEQUENCE [LARGE SCALE GENOMIC DNA]</scope>
    <source>
        <strain evidence="2 3">TBRC 2205</strain>
    </source>
</reference>
<dbReference type="InterPro" id="IPR001279">
    <property type="entry name" value="Metallo-B-lactamas"/>
</dbReference>
<evidence type="ECO:0000313" key="3">
    <source>
        <dbReference type="Proteomes" id="UP001589894"/>
    </source>
</evidence>
<dbReference type="PANTHER" id="PTHR43546">
    <property type="entry name" value="UPF0173 METAL-DEPENDENT HYDROLASE MJ1163-RELATED"/>
    <property type="match status" value="1"/>
</dbReference>
<gene>
    <name evidence="2" type="ORF">ACFFHU_24635</name>
</gene>
<dbReference type="PANTHER" id="PTHR43546:SF7">
    <property type="entry name" value="METALLO-BETA-LACTAMASE DOMAIN-CONTAINING PROTEIN"/>
    <property type="match status" value="1"/>
</dbReference>
<dbReference type="SUPFAM" id="SSF56281">
    <property type="entry name" value="Metallo-hydrolase/oxidoreductase"/>
    <property type="match status" value="1"/>
</dbReference>
<evidence type="ECO:0000259" key="1">
    <source>
        <dbReference type="Pfam" id="PF12706"/>
    </source>
</evidence>
<sequence length="267" mass="30273">MTDQPHLQSTVTFLGTATTVLRLGPFTLLTDPNFLHRGQRAYLGYGMWSRRLTDPALRVEELPRLDAVLLSHLHGDHFDRVARHGLDRGLPILTTPQAGRRLRGWGFRGAVDMRTWQAKEAQRDGWTLRVTAVPGQHGPGIVDRLLPQVMGTVLDLERGGERALRVYITGDTLNRPMLAQIPRRFPDMDAMLIHLGGTRIAGLLLTMDDRQGAELVRLMRPRLTVPIHYDDYPVFRSPLRDFVSAMRELPYRVRPVERGRTASLLPD</sequence>
<evidence type="ECO:0000313" key="2">
    <source>
        <dbReference type="EMBL" id="MFC0567313.1"/>
    </source>
</evidence>
<feature type="domain" description="Metallo-beta-lactamase" evidence="1">
    <location>
        <begin position="50"/>
        <end position="229"/>
    </location>
</feature>
<comment type="caution">
    <text evidence="2">The sequence shown here is derived from an EMBL/GenBank/DDBJ whole genome shotgun (WGS) entry which is preliminary data.</text>
</comment>
<dbReference type="Proteomes" id="UP001589894">
    <property type="component" value="Unassembled WGS sequence"/>
</dbReference>
<dbReference type="Gene3D" id="3.60.15.10">
    <property type="entry name" value="Ribonuclease Z/Hydroxyacylglutathione hydrolase-like"/>
    <property type="match status" value="1"/>
</dbReference>
<keyword evidence="3" id="KW-1185">Reference proteome</keyword>
<dbReference type="InterPro" id="IPR050114">
    <property type="entry name" value="UPF0173_UPF0282_UlaG_hydrolase"/>
</dbReference>
<accession>A0ABV6P2R2</accession>